<feature type="binding site" evidence="7">
    <location>
        <position position="108"/>
    </location>
    <ligand>
        <name>substrate</name>
    </ligand>
</feature>
<evidence type="ECO:0000256" key="4">
    <source>
        <dbReference type="ARBA" id="ARBA00023235"/>
    </source>
</evidence>
<comment type="function">
    <text evidence="5">Catalyzes the interconversion between the alpha and beta anomers from at least three hexose 6-phosphate sugars (Glc6P, Gal6P, and Man6P).</text>
</comment>
<comment type="similarity">
    <text evidence="2 5">Belongs to the glucose-6-phosphate 1-epimerase family.</text>
</comment>
<dbReference type="GO" id="GO:0005737">
    <property type="term" value="C:cytoplasm"/>
    <property type="evidence" value="ECO:0007669"/>
    <property type="project" value="TreeGrafter"/>
</dbReference>
<dbReference type="EMBL" id="KE148154">
    <property type="protein sequence ID" value="EPE06228.1"/>
    <property type="molecule type" value="Genomic_DNA"/>
</dbReference>
<evidence type="ECO:0000256" key="2">
    <source>
        <dbReference type="ARBA" id="ARBA00005866"/>
    </source>
</evidence>
<evidence type="ECO:0000256" key="5">
    <source>
        <dbReference type="PIRNR" id="PIRNR016020"/>
    </source>
</evidence>
<dbReference type="GO" id="GO:0005975">
    <property type="term" value="P:carbohydrate metabolic process"/>
    <property type="evidence" value="ECO:0007669"/>
    <property type="project" value="InterPro"/>
</dbReference>
<dbReference type="Proteomes" id="UP000016923">
    <property type="component" value="Unassembled WGS sequence"/>
</dbReference>
<dbReference type="InterPro" id="IPR014718">
    <property type="entry name" value="GH-type_carb-bd"/>
</dbReference>
<dbReference type="InterPro" id="IPR011013">
    <property type="entry name" value="Gal_mutarotase_sf_dom"/>
</dbReference>
<dbReference type="GO" id="GO:0030246">
    <property type="term" value="F:carbohydrate binding"/>
    <property type="evidence" value="ECO:0007669"/>
    <property type="project" value="UniProtKB-UniRule"/>
</dbReference>
<accession>S3CIN2</accession>
<dbReference type="Gene3D" id="2.70.98.10">
    <property type="match status" value="1"/>
</dbReference>
<feature type="binding site" evidence="7">
    <location>
        <position position="79"/>
    </location>
    <ligand>
        <name>substrate</name>
    </ligand>
</feature>
<comment type="catalytic activity">
    <reaction evidence="1">
        <text>alpha-D-glucose 6-phosphate = beta-D-glucose 6-phosphate</text>
        <dbReference type="Rhea" id="RHEA:16249"/>
        <dbReference type="ChEBI" id="CHEBI:58225"/>
        <dbReference type="ChEBI" id="CHEBI:58247"/>
        <dbReference type="EC" id="5.1.3.15"/>
    </reaction>
</comment>
<dbReference type="VEuPathDB" id="FungiDB:F503_03057"/>
<protein>
    <recommendedName>
        <fullName evidence="3 5">Glucose-6-phosphate 1-epimerase</fullName>
        <ecNumber evidence="3 5">5.1.3.15</ecNumber>
    </recommendedName>
</protein>
<dbReference type="OrthoDB" id="1659429at2759"/>
<dbReference type="STRING" id="1262450.S3CIN2"/>
<sequence>MDRRNKPSALAATKAAPPQARVDLVGDRVTAVLPTTGESVEVLLTGATVLSWKGLKNDTLAERLWLSDGAILDGTKPVRGGIPVVFPVFGQSPADVATAKLPQHGLARTSRWDFLGKSESEGSGSPGSSVTLDFGLSAASANPALSALWPFDFTLLYRVTLEPGSLRTSIVITNAGDKAFDFHVLLHTYLKVDDITSTTVSGLGETEYSDKVEGFKTKTQAAGDIAFTGETDRVYKPAKGAEQAITVSSAGAPVYGVTRDNLADVVVWNPWSEKVHSVGDFAPKEGYRNMLCIEPGSVSSWQTLEPNEAFEGAQLLTLL</sequence>
<evidence type="ECO:0000313" key="8">
    <source>
        <dbReference type="EMBL" id="EPE06228.1"/>
    </source>
</evidence>
<feature type="active site" evidence="6">
    <location>
        <position position="294"/>
    </location>
</feature>
<keyword evidence="4 5" id="KW-0413">Isomerase</keyword>
<evidence type="ECO:0000256" key="3">
    <source>
        <dbReference type="ARBA" id="ARBA00012083"/>
    </source>
</evidence>
<dbReference type="InterPro" id="IPR008183">
    <property type="entry name" value="Aldose_1/G6P_1-epimerase"/>
</dbReference>
<dbReference type="OMA" id="TQALHSY"/>
<keyword evidence="9" id="KW-1185">Reference proteome</keyword>
<feature type="binding site" evidence="7">
    <location>
        <position position="103"/>
    </location>
    <ligand>
        <name>substrate</name>
    </ligand>
</feature>
<dbReference type="GO" id="GO:0047938">
    <property type="term" value="F:glucose-6-phosphate 1-epimerase activity"/>
    <property type="evidence" value="ECO:0007669"/>
    <property type="project" value="UniProtKB-UniRule"/>
</dbReference>
<feature type="active site" evidence="6">
    <location>
        <position position="187"/>
    </location>
</feature>
<gene>
    <name evidence="8" type="ORF">F503_03057</name>
</gene>
<dbReference type="SUPFAM" id="SSF74650">
    <property type="entry name" value="Galactose mutarotase-like"/>
    <property type="match status" value="1"/>
</dbReference>
<dbReference type="InterPro" id="IPR025532">
    <property type="entry name" value="G6P_1-epimerase"/>
</dbReference>
<dbReference type="Pfam" id="PF01263">
    <property type="entry name" value="Aldose_epim"/>
    <property type="match status" value="1"/>
</dbReference>
<dbReference type="HOGENOM" id="CLU_048345_1_0_1"/>
<evidence type="ECO:0000256" key="6">
    <source>
        <dbReference type="PIRSR" id="PIRSR016020-1"/>
    </source>
</evidence>
<organism evidence="8 9">
    <name type="scientific">Ophiostoma piceae (strain UAMH 11346)</name>
    <name type="common">Sap stain fungus</name>
    <dbReference type="NCBI Taxonomy" id="1262450"/>
    <lineage>
        <taxon>Eukaryota</taxon>
        <taxon>Fungi</taxon>
        <taxon>Dikarya</taxon>
        <taxon>Ascomycota</taxon>
        <taxon>Pezizomycotina</taxon>
        <taxon>Sordariomycetes</taxon>
        <taxon>Sordariomycetidae</taxon>
        <taxon>Ophiostomatales</taxon>
        <taxon>Ophiostomataceae</taxon>
        <taxon>Ophiostoma</taxon>
    </lineage>
</organism>
<reference evidence="8 9" key="1">
    <citation type="journal article" date="2013" name="BMC Genomics">
        <title>The genome and transcriptome of the pine saprophyte Ophiostoma piceae, and a comparison with the bark beetle-associated pine pathogen Grosmannia clavigera.</title>
        <authorList>
            <person name="Haridas S."/>
            <person name="Wang Y."/>
            <person name="Lim L."/>
            <person name="Massoumi Alamouti S."/>
            <person name="Jackman S."/>
            <person name="Docking R."/>
            <person name="Robertson G."/>
            <person name="Birol I."/>
            <person name="Bohlmann J."/>
            <person name="Breuil C."/>
        </authorList>
    </citation>
    <scope>NUCLEOTIDE SEQUENCE [LARGE SCALE GENOMIC DNA]</scope>
    <source>
        <strain evidence="8 9">UAMH 11346</strain>
    </source>
</reference>
<name>S3CIN2_OPHP1</name>
<dbReference type="PANTHER" id="PTHR11122:SF13">
    <property type="entry name" value="GLUCOSE-6-PHOSPHATE 1-EPIMERASE"/>
    <property type="match status" value="1"/>
</dbReference>
<evidence type="ECO:0000313" key="9">
    <source>
        <dbReference type="Proteomes" id="UP000016923"/>
    </source>
</evidence>
<dbReference type="eggNOG" id="KOG1594">
    <property type="taxonomic scope" value="Eukaryota"/>
</dbReference>
<evidence type="ECO:0000256" key="1">
    <source>
        <dbReference type="ARBA" id="ARBA00001096"/>
    </source>
</evidence>
<evidence type="ECO:0000256" key="7">
    <source>
        <dbReference type="PIRSR" id="PIRSR016020-2"/>
    </source>
</evidence>
<dbReference type="PIRSF" id="PIRSF016020">
    <property type="entry name" value="PHexose_mutarotase"/>
    <property type="match status" value="1"/>
</dbReference>
<dbReference type="EC" id="5.1.3.15" evidence="3 5"/>
<dbReference type="CDD" id="cd09020">
    <property type="entry name" value="D-hex-6-P-epi_like"/>
    <property type="match status" value="1"/>
</dbReference>
<dbReference type="AlphaFoldDB" id="S3CIN2"/>
<proteinExistence type="inferred from homology"/>
<dbReference type="PANTHER" id="PTHR11122">
    <property type="entry name" value="APOSPORY-ASSOCIATED PROTEIN C-RELATED"/>
    <property type="match status" value="1"/>
</dbReference>